<dbReference type="Proteomes" id="UP000321947">
    <property type="component" value="Unassembled WGS sequence"/>
</dbReference>
<dbReference type="EMBL" id="SSTD01018945">
    <property type="protein sequence ID" value="TYJ97213.1"/>
    <property type="molecule type" value="Genomic_DNA"/>
</dbReference>
<organism evidence="2 3">
    <name type="scientific">Cucumis melo var. makuwa</name>
    <name type="common">Oriental melon</name>
    <dbReference type="NCBI Taxonomy" id="1194695"/>
    <lineage>
        <taxon>Eukaryota</taxon>
        <taxon>Viridiplantae</taxon>
        <taxon>Streptophyta</taxon>
        <taxon>Embryophyta</taxon>
        <taxon>Tracheophyta</taxon>
        <taxon>Spermatophyta</taxon>
        <taxon>Magnoliopsida</taxon>
        <taxon>eudicotyledons</taxon>
        <taxon>Gunneridae</taxon>
        <taxon>Pentapetalae</taxon>
        <taxon>rosids</taxon>
        <taxon>fabids</taxon>
        <taxon>Cucurbitales</taxon>
        <taxon>Cucurbitaceae</taxon>
        <taxon>Benincaseae</taxon>
        <taxon>Cucumis</taxon>
    </lineage>
</organism>
<name>A0A5D3BD33_CUCMM</name>
<protein>
    <submittedName>
        <fullName evidence="2">Uncharacterized protein</fullName>
    </submittedName>
</protein>
<feature type="compositionally biased region" description="Basic residues" evidence="1">
    <location>
        <begin position="105"/>
        <end position="114"/>
    </location>
</feature>
<accession>A0A5D3BD33</accession>
<evidence type="ECO:0000313" key="2">
    <source>
        <dbReference type="EMBL" id="TYJ97213.1"/>
    </source>
</evidence>
<proteinExistence type="predicted"/>
<dbReference type="AlphaFoldDB" id="A0A5D3BD33"/>
<sequence length="134" mass="14562">MCASFGSTRLICASFGSTRLICKGTARGRPTRGRKDADLSLVRKVGSLHAVSERVGHATMDDRRRSVDDAITRRATTLRGWVHSCGAARLAMTADGKLGGTAGLHSRRRGRKGPRLASAWLRRTTGCSRRRRGD</sequence>
<evidence type="ECO:0000256" key="1">
    <source>
        <dbReference type="SAM" id="MobiDB-lite"/>
    </source>
</evidence>
<comment type="caution">
    <text evidence="2">The sequence shown here is derived from an EMBL/GenBank/DDBJ whole genome shotgun (WGS) entry which is preliminary data.</text>
</comment>
<gene>
    <name evidence="2" type="ORF">E5676_scaffold92G00040</name>
</gene>
<evidence type="ECO:0000313" key="3">
    <source>
        <dbReference type="Proteomes" id="UP000321947"/>
    </source>
</evidence>
<reference evidence="2 3" key="1">
    <citation type="submission" date="2019-08" db="EMBL/GenBank/DDBJ databases">
        <title>Draft genome sequences of two oriental melons (Cucumis melo L. var makuwa).</title>
        <authorList>
            <person name="Kwon S.-Y."/>
        </authorList>
    </citation>
    <scope>NUCLEOTIDE SEQUENCE [LARGE SCALE GENOMIC DNA]</scope>
    <source>
        <strain evidence="3">cv. Chang Bougi</strain>
        <tissue evidence="2">Leaf</tissue>
    </source>
</reference>
<feature type="region of interest" description="Disordered" evidence="1">
    <location>
        <begin position="97"/>
        <end position="116"/>
    </location>
</feature>